<proteinExistence type="predicted"/>
<feature type="domain" description="DUF7738" evidence="1">
    <location>
        <begin position="23"/>
        <end position="121"/>
    </location>
</feature>
<sequence length="152" mass="17116">MHLMGLFDFRDISKRKGNLSSITVTCTPDQININEVNITFPTNYTTLKKILGEASRIEPIKQTKNNVYLWDDLGIYCSSADPEKMLMLLLVEDNRYGLGHQPLTNFTGTVLIDGAPIEQNIGNVDMDRPYMIRSIIKEDKQVAIALGWNPGV</sequence>
<gene>
    <name evidence="2" type="ordered locus">Celal_3551</name>
</gene>
<dbReference type="Pfam" id="PF24880">
    <property type="entry name" value="DUF7738"/>
    <property type="match status" value="1"/>
</dbReference>
<reference evidence="2 3" key="1">
    <citation type="journal article" date="2010" name="Stand. Genomic Sci.">
        <title>Complete genome sequence of Cellulophaga algicola type strain (IC166).</title>
        <authorList>
            <person name="Abt B."/>
            <person name="Lu M."/>
            <person name="Misra M."/>
            <person name="Han C."/>
            <person name="Nolan M."/>
            <person name="Lucas S."/>
            <person name="Hammon N."/>
            <person name="Deshpande S."/>
            <person name="Cheng J.F."/>
            <person name="Tapia R."/>
            <person name="Goodwin L."/>
            <person name="Pitluck S."/>
            <person name="Liolios K."/>
            <person name="Pagani I."/>
            <person name="Ivanova N."/>
            <person name="Mavromatis K."/>
            <person name="Ovchinikova G."/>
            <person name="Pati A."/>
            <person name="Chen A."/>
            <person name="Palaniappan K."/>
            <person name="Land M."/>
            <person name="Hauser L."/>
            <person name="Chang Y.J."/>
            <person name="Jeffries C.D."/>
            <person name="Detter J.C."/>
            <person name="Brambilla E."/>
            <person name="Rohde M."/>
            <person name="Tindall B.J."/>
            <person name="Goker M."/>
            <person name="Woyke T."/>
            <person name="Bristow J."/>
            <person name="Eisen J.A."/>
            <person name="Markowitz V."/>
            <person name="Hugenholtz P."/>
            <person name="Kyrpides N.C."/>
            <person name="Klenk H.P."/>
            <person name="Lapidus A."/>
        </authorList>
    </citation>
    <scope>NUCLEOTIDE SEQUENCE [LARGE SCALE GENOMIC DNA]</scope>
    <source>
        <strain evidence="3">DSM 14237 / IC166 / ACAM 630</strain>
    </source>
</reference>
<dbReference type="InterPro" id="IPR056640">
    <property type="entry name" value="DUF7738"/>
</dbReference>
<evidence type="ECO:0000313" key="3">
    <source>
        <dbReference type="Proteomes" id="UP000008634"/>
    </source>
</evidence>
<dbReference type="KEGG" id="cao:Celal_3551"/>
<dbReference type="EMBL" id="CP002453">
    <property type="protein sequence ID" value="ADV50815.1"/>
    <property type="molecule type" value="Genomic_DNA"/>
</dbReference>
<dbReference type="Proteomes" id="UP000008634">
    <property type="component" value="Chromosome"/>
</dbReference>
<dbReference type="HOGENOM" id="CLU_1746351_0_0_10"/>
<dbReference type="AlphaFoldDB" id="E6X8F9"/>
<keyword evidence="3" id="KW-1185">Reference proteome</keyword>
<organism evidence="2 3">
    <name type="scientific">Cellulophaga algicola (strain DSM 14237 / IC166 / ACAM 630)</name>
    <dbReference type="NCBI Taxonomy" id="688270"/>
    <lineage>
        <taxon>Bacteria</taxon>
        <taxon>Pseudomonadati</taxon>
        <taxon>Bacteroidota</taxon>
        <taxon>Flavobacteriia</taxon>
        <taxon>Flavobacteriales</taxon>
        <taxon>Flavobacteriaceae</taxon>
        <taxon>Cellulophaga</taxon>
    </lineage>
</organism>
<accession>E6X8F9</accession>
<protein>
    <recommendedName>
        <fullName evidence="1">DUF7738 domain-containing protein</fullName>
    </recommendedName>
</protein>
<name>E6X8F9_CELAD</name>
<dbReference type="eggNOG" id="ENOG5033KQM">
    <property type="taxonomic scope" value="Bacteria"/>
</dbReference>
<evidence type="ECO:0000259" key="1">
    <source>
        <dbReference type="Pfam" id="PF24880"/>
    </source>
</evidence>
<evidence type="ECO:0000313" key="2">
    <source>
        <dbReference type="EMBL" id="ADV50815.1"/>
    </source>
</evidence>